<evidence type="ECO:0000313" key="2">
    <source>
        <dbReference type="EMBL" id="EEQ66630.1"/>
    </source>
</evidence>
<reference evidence="2 3" key="1">
    <citation type="submission" date="2010-12" db="EMBL/GenBank/DDBJ databases">
        <title>The Genome Sequence of Lactobacillus paracasei subsp. paracasei strain 8700:2.</title>
        <authorList>
            <consortium name="The Broad Institute Genome Sequencing Platform"/>
            <person name="Ward D."/>
            <person name="Earl A."/>
            <person name="Feldgarden M."/>
            <person name="Young S.K."/>
            <person name="Gargeya S."/>
            <person name="Zeng Q."/>
            <person name="Alvarado L."/>
            <person name="Berlin A."/>
            <person name="Bochicchio J."/>
            <person name="Chapman S.B."/>
            <person name="Chen Z."/>
            <person name="Freedman E."/>
            <person name="Gellesch M."/>
            <person name="Goldberg J."/>
            <person name="Griggs A."/>
            <person name="Gujja S."/>
            <person name="Heilman E."/>
            <person name="Heiman D."/>
            <person name="Howarth C."/>
            <person name="Mehta T."/>
            <person name="Neiman D."/>
            <person name="Pearson M."/>
            <person name="Roberts A."/>
            <person name="Saif S."/>
            <person name="Shea T."/>
            <person name="Shenoy N."/>
            <person name="Sisk P."/>
            <person name="Stolte C."/>
            <person name="Sykes S."/>
            <person name="White J."/>
            <person name="Yandava C."/>
            <person name="Saulnier D."/>
            <person name="Haas B."/>
            <person name="Nusbaum C."/>
            <person name="Birren B."/>
        </authorList>
    </citation>
    <scope>NUCLEOTIDE SEQUENCE [LARGE SCALE GENOMIC DNA]</scope>
    <source>
        <strain evidence="2 3">8700:2</strain>
    </source>
</reference>
<evidence type="ECO:0000313" key="3">
    <source>
        <dbReference type="Proteomes" id="UP000015927"/>
    </source>
</evidence>
<dbReference type="Proteomes" id="UP000015927">
    <property type="component" value="Chromosome"/>
</dbReference>
<evidence type="ECO:0000256" key="1">
    <source>
        <dbReference type="SAM" id="Phobius"/>
    </source>
</evidence>
<name>A0A826HXX5_LACPA</name>
<gene>
    <name evidence="2" type="ORF">LBPG_02079</name>
</gene>
<organism evidence="2 3">
    <name type="scientific">Lacticaseibacillus paracasei subsp. paracasei 8700:2</name>
    <dbReference type="NCBI Taxonomy" id="537973"/>
    <lineage>
        <taxon>Bacteria</taxon>
        <taxon>Bacillati</taxon>
        <taxon>Bacillota</taxon>
        <taxon>Bacilli</taxon>
        <taxon>Lactobacillales</taxon>
        <taxon>Lactobacillaceae</taxon>
        <taxon>Lacticaseibacillus</taxon>
    </lineage>
</organism>
<feature type="transmembrane region" description="Helical" evidence="1">
    <location>
        <begin position="55"/>
        <end position="71"/>
    </location>
</feature>
<dbReference type="AlphaFoldDB" id="A0A826HXX5"/>
<keyword evidence="1" id="KW-0812">Transmembrane</keyword>
<feature type="transmembrane region" description="Helical" evidence="1">
    <location>
        <begin position="16"/>
        <end position="35"/>
    </location>
</feature>
<keyword evidence="1" id="KW-0472">Membrane</keyword>
<protein>
    <submittedName>
        <fullName evidence="2">Uncharacterized protein</fullName>
    </submittedName>
</protein>
<sequence length="72" mass="8562">MLFKLYDFVGVTMIEYLVFFVLLGILIASNLVIAVLDYRKQTQRDIPPKQKRRNFIKNIFLGSFDLFISFWP</sequence>
<dbReference type="KEGG" id="lpi:LBPG_02079"/>
<accession>A0A826HXX5</accession>
<dbReference type="EMBL" id="CP002391">
    <property type="protein sequence ID" value="EEQ66630.1"/>
    <property type="molecule type" value="Genomic_DNA"/>
</dbReference>
<keyword evidence="1" id="KW-1133">Transmembrane helix</keyword>
<proteinExistence type="predicted"/>